<gene>
    <name evidence="4" type="ORF">UFOPK2683_01673</name>
</gene>
<evidence type="ECO:0000256" key="2">
    <source>
        <dbReference type="SAM" id="MobiDB-lite"/>
    </source>
</evidence>
<organism evidence="4">
    <name type="scientific">freshwater metagenome</name>
    <dbReference type="NCBI Taxonomy" id="449393"/>
    <lineage>
        <taxon>unclassified sequences</taxon>
        <taxon>metagenomes</taxon>
        <taxon>ecological metagenomes</taxon>
    </lineage>
</organism>
<dbReference type="PANTHER" id="PTHR47235">
    <property type="entry name" value="BLR6548 PROTEIN"/>
    <property type="match status" value="1"/>
</dbReference>
<sequence>MKRLLVLVVALSTIGLGTVSTAQAQGAGRPGVTATEIKVGGLSSPMSVLNVPYADGFDGVNAYFDIINKKGGVYGKKLKLVAQLDDLGSPSGNIRAARSLVEEKKVFAVMPVMTNSFAGSAYLASKNVPTFGLNIDAGWCGTSTEHRAIEDAIAAGKYDELCNRSTLFGEKGSFICFSCGQIAPAYIALQKGVKRAALFTYTHSSSAACAEGTRAGFKQYGIDLVYEDTSLEFGFSDVSADVQALKDKKVDFVSTCMDFGGAFKISQGFKQAGGTGMTFYAPEGYRESTIKKYGSQLDGWFFGLGFVPWQSKVLPAGTKAYLKAMKQKGITPSEQSQAGWINANMFVDGLLKSGKDFTQASVVDAINSFTAFSANGMIPPQNWSNGHGPDTQACTAYVEAVNGKFVPRFGKPGQPLVCFPDNPRPPTLDDPYYLPAKTGTTTTTSAGS</sequence>
<dbReference type="EMBL" id="CAEZYK010000157">
    <property type="protein sequence ID" value="CAB4737552.1"/>
    <property type="molecule type" value="Genomic_DNA"/>
</dbReference>
<proteinExistence type="predicted"/>
<protein>
    <submittedName>
        <fullName evidence="4">Unannotated protein</fullName>
    </submittedName>
</protein>
<dbReference type="SUPFAM" id="SSF53822">
    <property type="entry name" value="Periplasmic binding protein-like I"/>
    <property type="match status" value="1"/>
</dbReference>
<dbReference type="Gene3D" id="3.40.50.2300">
    <property type="match status" value="2"/>
</dbReference>
<dbReference type="PANTHER" id="PTHR47235:SF1">
    <property type="entry name" value="BLR6548 PROTEIN"/>
    <property type="match status" value="1"/>
</dbReference>
<accession>A0A6J6SRP8</accession>
<name>A0A6J6SRP8_9ZZZZ</name>
<reference evidence="4" key="1">
    <citation type="submission" date="2020-05" db="EMBL/GenBank/DDBJ databases">
        <authorList>
            <person name="Chiriac C."/>
            <person name="Salcher M."/>
            <person name="Ghai R."/>
            <person name="Kavagutti S V."/>
        </authorList>
    </citation>
    <scope>NUCLEOTIDE SEQUENCE</scope>
</reference>
<dbReference type="AlphaFoldDB" id="A0A6J6SRP8"/>
<feature type="region of interest" description="Disordered" evidence="2">
    <location>
        <begin position="428"/>
        <end position="448"/>
    </location>
</feature>
<evidence type="ECO:0000313" key="4">
    <source>
        <dbReference type="EMBL" id="CAB4737552.1"/>
    </source>
</evidence>
<feature type="compositionally biased region" description="Low complexity" evidence="2">
    <location>
        <begin position="438"/>
        <end position="448"/>
    </location>
</feature>
<feature type="domain" description="Leucine-binding protein" evidence="3">
    <location>
        <begin position="37"/>
        <end position="392"/>
    </location>
</feature>
<keyword evidence="1" id="KW-0732">Signal</keyword>
<dbReference type="InterPro" id="IPR028081">
    <property type="entry name" value="Leu-bd"/>
</dbReference>
<evidence type="ECO:0000256" key="1">
    <source>
        <dbReference type="ARBA" id="ARBA00022729"/>
    </source>
</evidence>
<dbReference type="InterPro" id="IPR028082">
    <property type="entry name" value="Peripla_BP_I"/>
</dbReference>
<evidence type="ECO:0000259" key="3">
    <source>
        <dbReference type="Pfam" id="PF13458"/>
    </source>
</evidence>
<dbReference type="Pfam" id="PF13458">
    <property type="entry name" value="Peripla_BP_6"/>
    <property type="match status" value="1"/>
</dbReference>